<evidence type="ECO:0000313" key="4">
    <source>
        <dbReference type="Proteomes" id="UP001605036"/>
    </source>
</evidence>
<feature type="compositionally biased region" description="Basic and acidic residues" evidence="1">
    <location>
        <begin position="344"/>
        <end position="359"/>
    </location>
</feature>
<dbReference type="Proteomes" id="UP001605036">
    <property type="component" value="Unassembled WGS sequence"/>
</dbReference>
<dbReference type="AlphaFoldDB" id="A0ABD1Y7F9"/>
<evidence type="ECO:0000259" key="2">
    <source>
        <dbReference type="PROSITE" id="PS50833"/>
    </source>
</evidence>
<feature type="compositionally biased region" description="Basic residues" evidence="1">
    <location>
        <begin position="405"/>
        <end position="417"/>
    </location>
</feature>
<feature type="region of interest" description="Disordered" evidence="1">
    <location>
        <begin position="316"/>
        <end position="494"/>
    </location>
</feature>
<dbReference type="SMART" id="SM00879">
    <property type="entry name" value="Brix"/>
    <property type="match status" value="1"/>
</dbReference>
<comment type="caution">
    <text evidence="3">The sequence shown here is derived from an EMBL/GenBank/DDBJ whole genome shotgun (WGS) entry which is preliminary data.</text>
</comment>
<proteinExistence type="predicted"/>
<feature type="compositionally biased region" description="Basic and acidic residues" evidence="1">
    <location>
        <begin position="445"/>
        <end position="479"/>
    </location>
</feature>
<feature type="domain" description="Brix" evidence="2">
    <location>
        <begin position="27"/>
        <end position="288"/>
    </location>
</feature>
<gene>
    <name evidence="3" type="ORF">R1flu_002885</name>
</gene>
<evidence type="ECO:0000256" key="1">
    <source>
        <dbReference type="SAM" id="MobiDB-lite"/>
    </source>
</evidence>
<feature type="compositionally biased region" description="Basic and acidic residues" evidence="1">
    <location>
        <begin position="316"/>
        <end position="337"/>
    </location>
</feature>
<sequence length="494" mass="56194">MGRTRRRKRRTHVAAAPEGAVGVEKVPKSFVLARGKLPQLLRNLHHDIRQVMMPHTASKLRESTRNKLKDFVHVAGPLGVSHFLIMSNTKAAPYLRIGKSPHGPTLTFKIHSYSLAADIQRAQIRPRAPPAIYRSPPLVVLNGFGTTEEHLKLIQIMFQNMFPVINVHTVKLATCQRVLLLNYDKKTKCIDFRHYSISAQPVGVSRSIRKLVQRKKLPDLSNLGDVSEFVTRSGYGSESEVEDEASKVQLADEFGKGNLATHQSAVKLHEIGPRMKMQLVKVEEGLSSGAVLFHEYVKKTPEEVADLRAKVEQREALRKQRKAEQEANVKRKEEMKAARKKKKPEPWKETKEEATKSDSEDYEEEQERKVEDEEDDDAEWYRKEVGQEPDEAFLSGARRFNSSRPRGRGGKTFSKRKRSDEGTDERKSGNDGDDRKSRYKKRPKVEHDGNGRGGRDKFGKRGRDDRKPSRGSKFGERRGSSGGDLSAKRQRYKN</sequence>
<reference evidence="3 4" key="1">
    <citation type="submission" date="2024-09" db="EMBL/GenBank/DDBJ databases">
        <title>Chromosome-scale assembly of Riccia fluitans.</title>
        <authorList>
            <person name="Paukszto L."/>
            <person name="Sawicki J."/>
            <person name="Karawczyk K."/>
            <person name="Piernik-Szablinska J."/>
            <person name="Szczecinska M."/>
            <person name="Mazdziarz M."/>
        </authorList>
    </citation>
    <scope>NUCLEOTIDE SEQUENCE [LARGE SCALE GENOMIC DNA]</scope>
    <source>
        <strain evidence="3">Rf_01</strain>
        <tissue evidence="3">Aerial parts of the thallus</tissue>
    </source>
</reference>
<dbReference type="PANTHER" id="PTHR12661">
    <property type="entry name" value="PETER PAN-RELATED"/>
    <property type="match status" value="1"/>
</dbReference>
<name>A0ABD1Y7F9_9MARC</name>
<protein>
    <recommendedName>
        <fullName evidence="2">Brix domain-containing protein</fullName>
    </recommendedName>
</protein>
<dbReference type="EMBL" id="JBHFFA010000006">
    <property type="protein sequence ID" value="KAL2622680.1"/>
    <property type="molecule type" value="Genomic_DNA"/>
</dbReference>
<dbReference type="InterPro" id="IPR007109">
    <property type="entry name" value="Brix"/>
</dbReference>
<dbReference type="PANTHER" id="PTHR12661:SF5">
    <property type="entry name" value="SUPPRESSOR OF SWI4 1 HOMOLOG"/>
    <property type="match status" value="1"/>
</dbReference>
<dbReference type="InterPro" id="IPR045112">
    <property type="entry name" value="PPAN-like"/>
</dbReference>
<dbReference type="Pfam" id="PF04427">
    <property type="entry name" value="Brix"/>
    <property type="match status" value="1"/>
</dbReference>
<feature type="compositionally biased region" description="Basic and acidic residues" evidence="1">
    <location>
        <begin position="418"/>
        <end position="436"/>
    </location>
</feature>
<dbReference type="PROSITE" id="PS50833">
    <property type="entry name" value="BRIX"/>
    <property type="match status" value="1"/>
</dbReference>
<keyword evidence="4" id="KW-1185">Reference proteome</keyword>
<organism evidence="3 4">
    <name type="scientific">Riccia fluitans</name>
    <dbReference type="NCBI Taxonomy" id="41844"/>
    <lineage>
        <taxon>Eukaryota</taxon>
        <taxon>Viridiplantae</taxon>
        <taxon>Streptophyta</taxon>
        <taxon>Embryophyta</taxon>
        <taxon>Marchantiophyta</taxon>
        <taxon>Marchantiopsida</taxon>
        <taxon>Marchantiidae</taxon>
        <taxon>Marchantiales</taxon>
        <taxon>Ricciaceae</taxon>
        <taxon>Riccia</taxon>
    </lineage>
</organism>
<accession>A0ABD1Y7F9</accession>
<evidence type="ECO:0000313" key="3">
    <source>
        <dbReference type="EMBL" id="KAL2622680.1"/>
    </source>
</evidence>